<dbReference type="Proteomes" id="UP000040841">
    <property type="component" value="Unassembled WGS sequence"/>
</dbReference>
<keyword evidence="1" id="KW-0808">Transferase</keyword>
<dbReference type="AlphaFoldDB" id="A0AA36LLQ5"/>
<keyword evidence="1" id="KW-0489">Methyltransferase</keyword>
<comment type="caution">
    <text evidence="1">The sequence shown here is derived from an EMBL/GenBank/DDBJ whole genome shotgun (WGS) entry which is preliminary data.</text>
</comment>
<evidence type="ECO:0000313" key="1">
    <source>
        <dbReference type="EMBL" id="CNI02728.1"/>
    </source>
</evidence>
<keyword evidence="1" id="KW-0966">Cell projection</keyword>
<dbReference type="EMBL" id="CQBM01000003">
    <property type="protein sequence ID" value="CNI02728.1"/>
    <property type="molecule type" value="Genomic_DNA"/>
</dbReference>
<dbReference type="GO" id="GO:0032259">
    <property type="term" value="P:methylation"/>
    <property type="evidence" value="ECO:0007669"/>
    <property type="project" value="UniProtKB-KW"/>
</dbReference>
<dbReference type="InterPro" id="IPR005358">
    <property type="entry name" value="Puta_zinc/iron-chelating_dom"/>
</dbReference>
<organism evidence="1 2">
    <name type="scientific">Yersinia mollaretii</name>
    <dbReference type="NCBI Taxonomy" id="33060"/>
    <lineage>
        <taxon>Bacteria</taxon>
        <taxon>Pseudomonadati</taxon>
        <taxon>Pseudomonadota</taxon>
        <taxon>Gammaproteobacteria</taxon>
        <taxon>Enterobacterales</taxon>
        <taxon>Yersiniaceae</taxon>
        <taxon>Yersinia</taxon>
    </lineage>
</organism>
<keyword evidence="1" id="KW-0282">Flagellum</keyword>
<keyword evidence="1" id="KW-0969">Cilium</keyword>
<dbReference type="GO" id="GO:0008168">
    <property type="term" value="F:methyltransferase activity"/>
    <property type="evidence" value="ECO:0007669"/>
    <property type="project" value="UniProtKB-KW"/>
</dbReference>
<proteinExistence type="predicted"/>
<dbReference type="Pfam" id="PF03692">
    <property type="entry name" value="CxxCxxCC"/>
    <property type="match status" value="1"/>
</dbReference>
<accession>A0AA36LLQ5</accession>
<name>A0AA36LLQ5_YERMO</name>
<dbReference type="NCBIfam" id="NF038110">
    <property type="entry name" value="Lys_methyl_FliB"/>
    <property type="match status" value="1"/>
</dbReference>
<evidence type="ECO:0000313" key="2">
    <source>
        <dbReference type="Proteomes" id="UP000040841"/>
    </source>
</evidence>
<gene>
    <name evidence="1" type="primary">fliB</name>
    <name evidence="1" type="ORF">ERS008502_02038</name>
</gene>
<reference evidence="1 2" key="1">
    <citation type="submission" date="2015-03" db="EMBL/GenBank/DDBJ databases">
        <authorList>
            <consortium name="Pathogen Informatics"/>
            <person name="Murphy D."/>
        </authorList>
    </citation>
    <scope>NUCLEOTIDE SEQUENCE [LARGE SCALE GENOMIC DNA]</scope>
    <source>
        <strain evidence="1 2">FE82747</strain>
    </source>
</reference>
<sequence length="408" mass="47510">MVTIEVFVKELTVVQPIYVENFSCIGASCRDHCCKRWTITLDKNTYRKYAKSHNPDIKRIAVTNISVTRTSTANWAAIKLTEQGNCPYLDEDQLCGIYKRLGKNALSDTCTVYPRTEHIYKHEKRQSLNISCPEATRQVLFNPNSLKMKMQVVEQKAFFQASELPIEGNLINLFCVNLLMPNQTRIEENLYSMASFLLFYQKLEGDINSKLPYMESGFEGLLLKLESGEVIGCLDNLPFNEELQWQLLIRLQNIMTKTPESRGRETIFNYLNKLLDYIVLDFDVELIADKMKELSRIWREDASPFFNENPHVLRNYFLYRLHHNQFAINNETSLLKQFYLIVVDFFFIRSLISAYLKDNKSLTEDVIIDIFYSYHAFSQHGSGITNIFIEEIDKVKVNDDLSSLQLLI</sequence>
<protein>
    <submittedName>
        <fullName evidence="1">Flagellin lysine-N-methylase</fullName>
        <ecNumber evidence="1">2.1.1.-</ecNumber>
    </submittedName>
</protein>
<dbReference type="EC" id="2.1.1.-" evidence="1"/>